<keyword evidence="2" id="KW-1185">Reference proteome</keyword>
<organism evidence="1 2">
    <name type="scientific">Amblyomma americanum</name>
    <name type="common">Lone star tick</name>
    <dbReference type="NCBI Taxonomy" id="6943"/>
    <lineage>
        <taxon>Eukaryota</taxon>
        <taxon>Metazoa</taxon>
        <taxon>Ecdysozoa</taxon>
        <taxon>Arthropoda</taxon>
        <taxon>Chelicerata</taxon>
        <taxon>Arachnida</taxon>
        <taxon>Acari</taxon>
        <taxon>Parasitiformes</taxon>
        <taxon>Ixodida</taxon>
        <taxon>Ixodoidea</taxon>
        <taxon>Ixodidae</taxon>
        <taxon>Amblyomminae</taxon>
        <taxon>Amblyomma</taxon>
    </lineage>
</organism>
<evidence type="ECO:0000313" key="2">
    <source>
        <dbReference type="Proteomes" id="UP001321473"/>
    </source>
</evidence>
<accession>A0AAQ4FHH6</accession>
<proteinExistence type="predicted"/>
<dbReference type="EMBL" id="JARKHS020002406">
    <property type="protein sequence ID" value="KAK8786784.1"/>
    <property type="molecule type" value="Genomic_DNA"/>
</dbReference>
<dbReference type="AlphaFoldDB" id="A0AAQ4FHH6"/>
<name>A0AAQ4FHH6_AMBAM</name>
<dbReference type="Proteomes" id="UP001321473">
    <property type="component" value="Unassembled WGS sequence"/>
</dbReference>
<gene>
    <name evidence="1" type="ORF">V5799_023441</name>
</gene>
<comment type="caution">
    <text evidence="1">The sequence shown here is derived from an EMBL/GenBank/DDBJ whole genome shotgun (WGS) entry which is preliminary data.</text>
</comment>
<reference evidence="1 2" key="1">
    <citation type="journal article" date="2023" name="Arcadia Sci">
        <title>De novo assembly of a long-read Amblyomma americanum tick genome.</title>
        <authorList>
            <person name="Chou S."/>
            <person name="Poskanzer K.E."/>
            <person name="Rollins M."/>
            <person name="Thuy-Boun P.S."/>
        </authorList>
    </citation>
    <scope>NUCLEOTIDE SEQUENCE [LARGE SCALE GENOMIC DNA]</scope>
    <source>
        <strain evidence="1">F_SG_1</strain>
        <tissue evidence="1">Salivary glands</tissue>
    </source>
</reference>
<evidence type="ECO:0000313" key="1">
    <source>
        <dbReference type="EMBL" id="KAK8786784.1"/>
    </source>
</evidence>
<sequence>MALSVVDSNGDPIDTGSIVDLTVVRGPRRGTDNGENFGILLSQTVKLPSTNERAFLTSSNHDSREAAVLLSSSRRCRSDCVRYGVLSYGCPAGAVCVPDGAYHGVWAGPGTCFWGI</sequence>
<protein>
    <submittedName>
        <fullName evidence="1">Uncharacterized protein</fullName>
    </submittedName>
</protein>